<proteinExistence type="predicted"/>
<sequence>MTREEAIADIERSLSDFKYSGEIIATIHYHELSSISEVISYYYKLWELTEGLTDEYLQRKEGQVMEINPGSKGQHPARGDKVRFNIDLMIESLRNQERYIEAILLALRKRYPRQFPRGNKFAQMTAPKP</sequence>
<dbReference type="PATRIC" id="fig|1620414.3.peg.669"/>
<dbReference type="Proteomes" id="UP000034913">
    <property type="component" value="Unassembled WGS sequence"/>
</dbReference>
<comment type="caution">
    <text evidence="1">The sequence shown here is derived from an EMBL/GenBank/DDBJ whole genome shotgun (WGS) entry which is preliminary data.</text>
</comment>
<accession>A0A0G1X6B5</accession>
<organism evidence="1 2">
    <name type="scientific">candidate division Kazan bacterium GW2011_GWB1_52_7</name>
    <dbReference type="NCBI Taxonomy" id="1620414"/>
    <lineage>
        <taxon>Bacteria</taxon>
        <taxon>Bacteria division Kazan-3B-28</taxon>
    </lineage>
</organism>
<dbReference type="AlphaFoldDB" id="A0A0G1X6B5"/>
<reference evidence="1 2" key="1">
    <citation type="journal article" date="2015" name="Nature">
        <title>rRNA introns, odd ribosomes, and small enigmatic genomes across a large radiation of phyla.</title>
        <authorList>
            <person name="Brown C.T."/>
            <person name="Hug L.A."/>
            <person name="Thomas B.C."/>
            <person name="Sharon I."/>
            <person name="Castelle C.J."/>
            <person name="Singh A."/>
            <person name="Wilkins M.J."/>
            <person name="Williams K.H."/>
            <person name="Banfield J.F."/>
        </authorList>
    </citation>
    <scope>NUCLEOTIDE SEQUENCE [LARGE SCALE GENOMIC DNA]</scope>
</reference>
<evidence type="ECO:0000313" key="1">
    <source>
        <dbReference type="EMBL" id="KKW26375.1"/>
    </source>
</evidence>
<evidence type="ECO:0000313" key="2">
    <source>
        <dbReference type="Proteomes" id="UP000034913"/>
    </source>
</evidence>
<gene>
    <name evidence="1" type="ORF">VF00_C0009G0008</name>
</gene>
<dbReference type="EMBL" id="LCRB01000009">
    <property type="protein sequence ID" value="KKW26375.1"/>
    <property type="molecule type" value="Genomic_DNA"/>
</dbReference>
<name>A0A0G1X6B5_UNCK3</name>
<protein>
    <submittedName>
        <fullName evidence="1">Uncharacterized protein</fullName>
    </submittedName>
</protein>